<name>A0ABT9MD38_9DEIO</name>
<evidence type="ECO:0008006" key="4">
    <source>
        <dbReference type="Google" id="ProtNLM"/>
    </source>
</evidence>
<reference evidence="2 3" key="1">
    <citation type="submission" date="2023-07" db="EMBL/GenBank/DDBJ databases">
        <title>Genomic Encyclopedia of Type Strains, Phase IV (KMG-IV): sequencing the most valuable type-strain genomes for metagenomic binning, comparative biology and taxonomic classification.</title>
        <authorList>
            <person name="Goeker M."/>
        </authorList>
    </citation>
    <scope>NUCLEOTIDE SEQUENCE [LARGE SCALE GENOMIC DNA]</scope>
    <source>
        <strain evidence="2 3">NIO-1023</strain>
    </source>
</reference>
<evidence type="ECO:0000313" key="3">
    <source>
        <dbReference type="Proteomes" id="UP001232163"/>
    </source>
</evidence>
<dbReference type="RefSeq" id="WP_307466055.1">
    <property type="nucleotide sequence ID" value="NZ_JAURUR010000005.1"/>
</dbReference>
<comment type="caution">
    <text evidence="2">The sequence shown here is derived from an EMBL/GenBank/DDBJ whole genome shotgun (WGS) entry which is preliminary data.</text>
</comment>
<protein>
    <recommendedName>
        <fullName evidence="4">Bacterial surface antigen (D15) domain-containing protein</fullName>
    </recommendedName>
</protein>
<dbReference type="Proteomes" id="UP001232163">
    <property type="component" value="Unassembled WGS sequence"/>
</dbReference>
<accession>A0ABT9MD38</accession>
<keyword evidence="3" id="KW-1185">Reference proteome</keyword>
<dbReference type="EMBL" id="JAURUR010000005">
    <property type="protein sequence ID" value="MDP9764493.1"/>
    <property type="molecule type" value="Genomic_DNA"/>
</dbReference>
<evidence type="ECO:0000256" key="1">
    <source>
        <dbReference type="SAM" id="SignalP"/>
    </source>
</evidence>
<feature type="signal peptide" evidence="1">
    <location>
        <begin position="1"/>
        <end position="18"/>
    </location>
</feature>
<organism evidence="2 3">
    <name type="scientific">Deinococcus enclensis</name>
    <dbReference type="NCBI Taxonomy" id="1049582"/>
    <lineage>
        <taxon>Bacteria</taxon>
        <taxon>Thermotogati</taxon>
        <taxon>Deinococcota</taxon>
        <taxon>Deinococci</taxon>
        <taxon>Deinococcales</taxon>
        <taxon>Deinococcaceae</taxon>
        <taxon>Deinococcus</taxon>
    </lineage>
</organism>
<proteinExistence type="predicted"/>
<sequence length="360" mass="40033">MTPSFRAFRSLLLGTALAATTDAAAQSIGNFHLPSNYLSRFNQVGLVVSTEAGYGIRYFPLPMEPDLRFSLVRHQNFWEYNLNTWANDTYFGIGMFNWYEAAPVGIPKVELTYTPWKGLQFSGMVQDFGGLLPYTTYAPFSKFSGGYAFTVWDGRIRVLNNVGLGFKSYTTKNDATGQYEVTRAVAAPFTQTEASGGYSQALNKQVDVRLNAAARLFTYPLQQRAEASVDLSPGISVRPFPGFSIDVSHFARYSMSPTDGLPLPDLGQCSYRIDGSDFCQYQSSNLTASYRFQNGNPEFGPGMLRTTLDRNWIGDYTYLRGEILFNFRVLPVLVGPSIGYQFGPNGTDSRWLFSLTSAGK</sequence>
<gene>
    <name evidence="2" type="ORF">QO006_001931</name>
</gene>
<feature type="chain" id="PRO_5047059767" description="Bacterial surface antigen (D15) domain-containing protein" evidence="1">
    <location>
        <begin position="19"/>
        <end position="360"/>
    </location>
</feature>
<evidence type="ECO:0000313" key="2">
    <source>
        <dbReference type="EMBL" id="MDP9764493.1"/>
    </source>
</evidence>
<keyword evidence="1" id="KW-0732">Signal</keyword>